<evidence type="ECO:0000256" key="1">
    <source>
        <dbReference type="ARBA" id="ARBA00022723"/>
    </source>
</evidence>
<dbReference type="EMBL" id="MU004543">
    <property type="protein sequence ID" value="KAF2648360.1"/>
    <property type="molecule type" value="Genomic_DNA"/>
</dbReference>
<protein>
    <submittedName>
        <fullName evidence="7">SET domain-containing protein</fullName>
    </submittedName>
</protein>
<dbReference type="SMART" id="SM00317">
    <property type="entry name" value="SET"/>
    <property type="match status" value="1"/>
</dbReference>
<evidence type="ECO:0000256" key="3">
    <source>
        <dbReference type="ARBA" id="ARBA00022833"/>
    </source>
</evidence>
<keyword evidence="1" id="KW-0479">Metal-binding</keyword>
<dbReference type="SUPFAM" id="SSF82199">
    <property type="entry name" value="SET domain"/>
    <property type="match status" value="1"/>
</dbReference>
<dbReference type="InterPro" id="IPR001214">
    <property type="entry name" value="SET_dom"/>
</dbReference>
<dbReference type="CDD" id="cd20071">
    <property type="entry name" value="SET_SMYD"/>
    <property type="match status" value="1"/>
</dbReference>
<dbReference type="InterPro" id="IPR002893">
    <property type="entry name" value="Znf_MYND"/>
</dbReference>
<feature type="domain" description="SET" evidence="5">
    <location>
        <begin position="7"/>
        <end position="152"/>
    </location>
</feature>
<dbReference type="PROSITE" id="PS01360">
    <property type="entry name" value="ZF_MYND_1"/>
    <property type="match status" value="1"/>
</dbReference>
<dbReference type="InterPro" id="IPR053185">
    <property type="entry name" value="SET_domain_protein"/>
</dbReference>
<evidence type="ECO:0000259" key="6">
    <source>
        <dbReference type="PROSITE" id="PS50865"/>
    </source>
</evidence>
<dbReference type="PANTHER" id="PTHR47332:SF2">
    <property type="entry name" value="SET-6"/>
    <property type="match status" value="1"/>
</dbReference>
<dbReference type="Gene3D" id="2.170.270.10">
    <property type="entry name" value="SET domain"/>
    <property type="match status" value="1"/>
</dbReference>
<dbReference type="PANTHER" id="PTHR47332">
    <property type="entry name" value="SET DOMAIN-CONTAINING PROTEIN 5"/>
    <property type="match status" value="1"/>
</dbReference>
<evidence type="ECO:0000313" key="7">
    <source>
        <dbReference type="EMBL" id="KAF2648360.1"/>
    </source>
</evidence>
<evidence type="ECO:0000256" key="4">
    <source>
        <dbReference type="PROSITE-ProRule" id="PRU00134"/>
    </source>
</evidence>
<dbReference type="PROSITE" id="PS50280">
    <property type="entry name" value="SET"/>
    <property type="match status" value="1"/>
</dbReference>
<reference evidence="7" key="1">
    <citation type="journal article" date="2020" name="Stud. Mycol.">
        <title>101 Dothideomycetes genomes: a test case for predicting lifestyles and emergence of pathogens.</title>
        <authorList>
            <person name="Haridas S."/>
            <person name="Albert R."/>
            <person name="Binder M."/>
            <person name="Bloem J."/>
            <person name="Labutti K."/>
            <person name="Salamov A."/>
            <person name="Andreopoulos B."/>
            <person name="Baker S."/>
            <person name="Barry K."/>
            <person name="Bills G."/>
            <person name="Bluhm B."/>
            <person name="Cannon C."/>
            <person name="Castanera R."/>
            <person name="Culley D."/>
            <person name="Daum C."/>
            <person name="Ezra D."/>
            <person name="Gonzalez J."/>
            <person name="Henrissat B."/>
            <person name="Kuo A."/>
            <person name="Liang C."/>
            <person name="Lipzen A."/>
            <person name="Lutzoni F."/>
            <person name="Magnuson J."/>
            <person name="Mondo S."/>
            <person name="Nolan M."/>
            <person name="Ohm R."/>
            <person name="Pangilinan J."/>
            <person name="Park H.-J."/>
            <person name="Ramirez L."/>
            <person name="Alfaro M."/>
            <person name="Sun H."/>
            <person name="Tritt A."/>
            <person name="Yoshinaga Y."/>
            <person name="Zwiers L.-H."/>
            <person name="Turgeon B."/>
            <person name="Goodwin S."/>
            <person name="Spatafora J."/>
            <person name="Crous P."/>
            <person name="Grigoriev I."/>
        </authorList>
    </citation>
    <scope>NUCLEOTIDE SEQUENCE</scope>
    <source>
        <strain evidence="7">CBS 122681</strain>
    </source>
</reference>
<evidence type="ECO:0000313" key="8">
    <source>
        <dbReference type="Proteomes" id="UP000799324"/>
    </source>
</evidence>
<dbReference type="Proteomes" id="UP000799324">
    <property type="component" value="Unassembled WGS sequence"/>
</dbReference>
<dbReference type="OrthoDB" id="265717at2759"/>
<evidence type="ECO:0000256" key="2">
    <source>
        <dbReference type="ARBA" id="ARBA00022771"/>
    </source>
</evidence>
<dbReference type="SUPFAM" id="SSF144232">
    <property type="entry name" value="HIT/MYND zinc finger-like"/>
    <property type="match status" value="1"/>
</dbReference>
<dbReference type="Pfam" id="PF01753">
    <property type="entry name" value="zf-MYND"/>
    <property type="match status" value="1"/>
</dbReference>
<feature type="domain" description="MYND-type" evidence="6">
    <location>
        <begin position="453"/>
        <end position="493"/>
    </location>
</feature>
<dbReference type="GO" id="GO:0008270">
    <property type="term" value="F:zinc ion binding"/>
    <property type="evidence" value="ECO:0007669"/>
    <property type="project" value="UniProtKB-KW"/>
</dbReference>
<dbReference type="InterPro" id="IPR046341">
    <property type="entry name" value="SET_dom_sf"/>
</dbReference>
<accession>A0A6A6SL71</accession>
<dbReference type="Gene3D" id="6.10.140.2220">
    <property type="match status" value="1"/>
</dbReference>
<keyword evidence="3" id="KW-0862">Zinc</keyword>
<keyword evidence="8" id="KW-1185">Reference proteome</keyword>
<dbReference type="AlphaFoldDB" id="A0A6A6SL71"/>
<organism evidence="7 8">
    <name type="scientific">Lophiostoma macrostomum CBS 122681</name>
    <dbReference type="NCBI Taxonomy" id="1314788"/>
    <lineage>
        <taxon>Eukaryota</taxon>
        <taxon>Fungi</taxon>
        <taxon>Dikarya</taxon>
        <taxon>Ascomycota</taxon>
        <taxon>Pezizomycotina</taxon>
        <taxon>Dothideomycetes</taxon>
        <taxon>Pleosporomycetidae</taxon>
        <taxon>Pleosporales</taxon>
        <taxon>Lophiostomataceae</taxon>
        <taxon>Lophiostoma</taxon>
    </lineage>
</organism>
<proteinExistence type="predicted"/>
<gene>
    <name evidence="7" type="ORF">K491DRAFT_772093</name>
</gene>
<name>A0A6A6SL71_9PLEO</name>
<dbReference type="Pfam" id="PF00856">
    <property type="entry name" value="SET"/>
    <property type="match status" value="1"/>
</dbReference>
<evidence type="ECO:0000259" key="5">
    <source>
        <dbReference type="PROSITE" id="PS50280"/>
    </source>
</evidence>
<sequence length="526" mass="60392">MGVTASQPVCAIEDVPGKGKGLVATEDILKGTRITSEVPIIALAHVASVEQLHDLINQQVGSLNQDQQREFLSLHNIYPYTNHTERYHGIIRTNALPIGPDLAACSVFSQACRVNHACDHNATNFWNENINRVKIHAIRNIQKGEEITISYLKSHRNRQARQEELLRNFKFTCACRLCSLPTDQSNSIDVKLDRIHEIDGIIERGGVPALVASARRMLDYVDEQVRLWHELSANEVVLTRARSFAERLVPLFLASLGEDSPEVIQYSKLARDPTGHEYFGMSMKWKTAVNEIPEGLGPKDFEDWFWKRETDTSHGQLIYLRDREICLGFKDLPNQLDLESDYFEYTDADVRRPLCHWFFLGEIQAINPIFRRQPQVRDVEGTTVALFLPRDHRRELAESEVKKGNTVAILYAECMFGEAGIRIQDPQMMKIFPLSLDRLQNLSQDTQNGFRICRKCGKKGSSMKRCGRCLTFWYCDKVCQTADWIEEGHKTECKVLRDPDWQAMLRFNWDRFHGQISFPLHIDEGS</sequence>
<keyword evidence="2 4" id="KW-0863">Zinc-finger</keyword>
<dbReference type="PROSITE" id="PS50865">
    <property type="entry name" value="ZF_MYND_2"/>
    <property type="match status" value="1"/>
</dbReference>